<dbReference type="PANTHER" id="PTHR13799">
    <property type="entry name" value="NGG1 INTERACTING FACTOR 3"/>
    <property type="match status" value="1"/>
</dbReference>
<dbReference type="SUPFAM" id="SSF102705">
    <property type="entry name" value="NIF3 (NGG1p interacting factor 3)-like"/>
    <property type="match status" value="1"/>
</dbReference>
<evidence type="ECO:0000313" key="8">
    <source>
        <dbReference type="Proteomes" id="UP001205311"/>
    </source>
</evidence>
<accession>A0ABT1HW13</accession>
<evidence type="ECO:0000256" key="5">
    <source>
        <dbReference type="PIRNR" id="PIRNR037489"/>
    </source>
</evidence>
<evidence type="ECO:0000256" key="6">
    <source>
        <dbReference type="SAM" id="MobiDB-lite"/>
    </source>
</evidence>
<dbReference type="PANTHER" id="PTHR13799:SF14">
    <property type="entry name" value="GTP CYCLOHYDROLASE 1 TYPE 2 HOMOLOG"/>
    <property type="match status" value="1"/>
</dbReference>
<dbReference type="InterPro" id="IPR002678">
    <property type="entry name" value="DUF34/NIF3"/>
</dbReference>
<feature type="compositionally biased region" description="Basic and acidic residues" evidence="6">
    <location>
        <begin position="17"/>
        <end position="27"/>
    </location>
</feature>
<dbReference type="Gene3D" id="3.40.1390.30">
    <property type="entry name" value="NIF3 (NGG1p interacting factor 3)-like"/>
    <property type="match status" value="1"/>
</dbReference>
<evidence type="ECO:0000256" key="1">
    <source>
        <dbReference type="ARBA" id="ARBA00006964"/>
    </source>
</evidence>
<organism evidence="7 8">
    <name type="scientific">Streptoalloteichus tenebrarius (strain ATCC 17920 / DSM 40477 / JCM 4838 / CBS 697.72 / NBRC 16177 / NCIMB 11028 / NRRL B-12390 / A12253. 1 / ISP 5477)</name>
    <name type="common">Streptomyces tenebrarius</name>
    <dbReference type="NCBI Taxonomy" id="1933"/>
    <lineage>
        <taxon>Bacteria</taxon>
        <taxon>Bacillati</taxon>
        <taxon>Actinomycetota</taxon>
        <taxon>Actinomycetes</taxon>
        <taxon>Pseudonocardiales</taxon>
        <taxon>Pseudonocardiaceae</taxon>
        <taxon>Streptoalloteichus</taxon>
    </lineage>
</organism>
<comment type="caution">
    <text evidence="7">The sequence shown here is derived from an EMBL/GenBank/DDBJ whole genome shotgun (WGS) entry which is preliminary data.</text>
</comment>
<dbReference type="Proteomes" id="UP001205311">
    <property type="component" value="Unassembled WGS sequence"/>
</dbReference>
<name>A0ABT1HW13_STRSD</name>
<evidence type="ECO:0000313" key="7">
    <source>
        <dbReference type="EMBL" id="MCP2259705.1"/>
    </source>
</evidence>
<dbReference type="Pfam" id="PF01784">
    <property type="entry name" value="DUF34_NIF3"/>
    <property type="match status" value="1"/>
</dbReference>
<evidence type="ECO:0000256" key="4">
    <source>
        <dbReference type="ARBA" id="ARBA00022723"/>
    </source>
</evidence>
<keyword evidence="4 5" id="KW-0479">Metal-binding</keyword>
<dbReference type="InterPro" id="IPR036069">
    <property type="entry name" value="DUF34/NIF3_sf"/>
</dbReference>
<comment type="similarity">
    <text evidence="1 5">Belongs to the GTP cyclohydrolase I type 2/NIF3 family.</text>
</comment>
<comment type="subunit">
    <text evidence="2">Homohexamer.</text>
</comment>
<sequence length="417" mass="43583">MSERTVESGGGRTAEAGGEHVLGDGDPRGGARVADVVAALEAAYPPALAESWDAVGLVCGDPDEPVRRVLFCVDPVESTVDEAVEWGAQLLVSHHPLMLRGVTAVPANTAKGRVVHRLVRAGVALFTAHTNADSADPGVSDALAEALGLTVTGPLDPRPADPLDALSTTVPLAHAERVLAALAEAGAGHVGDYSDAAWLVDGTGQYRPLRGSEPALGRVGEVHREPETRIETVLPRRLRRAVIEALRAAHPYEEPAFDLHEMADLPSSRGLGRVGELPEAEPLSAFVRRVADALPPTAWGVRAAGDPDRPIRTVAVCGGAGDSYLDRATALGVDAYVTADLRHHPAGEHLARADVPGARVPALVDVAHWASEWPWCAQAADVVRAALGGTVEVLVSTRRTDPWTIGATTTPTGRTPA</sequence>
<protein>
    <recommendedName>
        <fullName evidence="3 5">GTP cyclohydrolase 1 type 2 homolog</fullName>
    </recommendedName>
</protein>
<feature type="region of interest" description="Disordered" evidence="6">
    <location>
        <begin position="1"/>
        <end position="27"/>
    </location>
</feature>
<reference evidence="7 8" key="1">
    <citation type="submission" date="2022-06" db="EMBL/GenBank/DDBJ databases">
        <title>Genomic Encyclopedia of Archaeal and Bacterial Type Strains, Phase II (KMG-II): from individual species to whole genera.</title>
        <authorList>
            <person name="Goeker M."/>
        </authorList>
    </citation>
    <scope>NUCLEOTIDE SEQUENCE [LARGE SCALE GENOMIC DNA]</scope>
    <source>
        <strain evidence="7 8">DSM 40477</strain>
    </source>
</reference>
<dbReference type="Gene3D" id="3.30.70.120">
    <property type="match status" value="1"/>
</dbReference>
<evidence type="ECO:0000256" key="3">
    <source>
        <dbReference type="ARBA" id="ARBA00022112"/>
    </source>
</evidence>
<dbReference type="InterPro" id="IPR017221">
    <property type="entry name" value="DUF34/NIF3_bac"/>
</dbReference>
<proteinExistence type="inferred from homology"/>
<evidence type="ECO:0000256" key="2">
    <source>
        <dbReference type="ARBA" id="ARBA00011643"/>
    </source>
</evidence>
<dbReference type="EMBL" id="JAMTCP010000019">
    <property type="protein sequence ID" value="MCP2259705.1"/>
    <property type="molecule type" value="Genomic_DNA"/>
</dbReference>
<keyword evidence="8" id="KW-1185">Reference proteome</keyword>
<dbReference type="PIRSF" id="PIRSF037489">
    <property type="entry name" value="UCP037489_NIF3_YqfO"/>
    <property type="match status" value="1"/>
</dbReference>
<gene>
    <name evidence="7" type="ORF">LX15_003411</name>
</gene>
<dbReference type="InterPro" id="IPR015867">
    <property type="entry name" value="N-reg_PII/ATP_PRibTrfase_C"/>
</dbReference>
<dbReference type="NCBIfam" id="TIGR00486">
    <property type="entry name" value="YbgI_SA1388"/>
    <property type="match status" value="1"/>
</dbReference>